<keyword evidence="3" id="KW-0620">Polyamine biosynthesis</keyword>
<protein>
    <recommendedName>
        <fullName evidence="4">PABS domain-containing protein</fullName>
    </recommendedName>
</protein>
<comment type="similarity">
    <text evidence="1">Belongs to the spermidine/spermine synthase family.</text>
</comment>
<dbReference type="PROSITE" id="PS01330">
    <property type="entry name" value="PABS_1"/>
    <property type="match status" value="1"/>
</dbReference>
<dbReference type="AlphaFoldDB" id="A0A8S1DFA1"/>
<proteinExistence type="inferred from homology"/>
<dbReference type="PANTHER" id="PTHR46315:SF1">
    <property type="entry name" value="SPERMINE SYNTHASE"/>
    <property type="match status" value="1"/>
</dbReference>
<reference evidence="5 6" key="1">
    <citation type="submission" date="2020-04" db="EMBL/GenBank/DDBJ databases">
        <authorList>
            <person name="Alioto T."/>
            <person name="Alioto T."/>
            <person name="Gomez Garrido J."/>
        </authorList>
    </citation>
    <scope>NUCLEOTIDE SEQUENCE [LARGE SCALE GENOMIC DNA]</scope>
</reference>
<keyword evidence="6" id="KW-1185">Reference proteome</keyword>
<feature type="active site" description="Proton acceptor" evidence="3">
    <location>
        <position position="280"/>
    </location>
</feature>
<evidence type="ECO:0000256" key="3">
    <source>
        <dbReference type="PROSITE-ProRule" id="PRU00354"/>
    </source>
</evidence>
<evidence type="ECO:0000256" key="2">
    <source>
        <dbReference type="ARBA" id="ARBA00022679"/>
    </source>
</evidence>
<accession>A0A8S1DFA1</accession>
<comment type="caution">
    <text evidence="5">The sequence shown here is derived from an EMBL/GenBank/DDBJ whole genome shotgun (WGS) entry which is preliminary data.</text>
</comment>
<dbReference type="GO" id="GO:0016768">
    <property type="term" value="F:spermine synthase activity"/>
    <property type="evidence" value="ECO:0007669"/>
    <property type="project" value="InterPro"/>
</dbReference>
<dbReference type="Gene3D" id="2.30.140.10">
    <property type="entry name" value="Spermidine synthase, tetramerisation domain"/>
    <property type="match status" value="1"/>
</dbReference>
<dbReference type="InterPro" id="IPR030373">
    <property type="entry name" value="PABS_CS"/>
</dbReference>
<evidence type="ECO:0000313" key="6">
    <source>
        <dbReference type="Proteomes" id="UP000494165"/>
    </source>
</evidence>
<evidence type="ECO:0000259" key="4">
    <source>
        <dbReference type="PROSITE" id="PS51006"/>
    </source>
</evidence>
<dbReference type="Pfam" id="PF01564">
    <property type="entry name" value="Spermine_synth"/>
    <property type="match status" value="1"/>
</dbReference>
<dbReference type="InterPro" id="IPR015576">
    <property type="entry name" value="Spermine_synthase_animal"/>
</dbReference>
<sequence length="371" mass="42304">MAINTILMDFKVNEPAKLDSGSNIQTDVHQVLEQFIPGLNMHMMQDCGPDGILILWSGPRSCLVTLRAFRGPGLISISIEYYRGEEEDALLSFDQVRTIESLLIPKLNSIRSHKYPAFKRGGILNRYLVSSDERVLEYDFDKLLFEEKTAHQKVQIYHSPTFGNMLVLDDLQNLADSDIIYTETLMQRGKENYEGKEVLILGGGDGALLWELLKEKPKFVTMLEIDDVVMQSCKKYLRNSCGTCLDNYNGENYKIIVADCVQWLDKYITDGTKFDYVFGDLTDIPLSSTPQGEIWDFIRLILNKALKVLNSTGKFMTHGNGISCPTALAMYEEQLKKLETPVDFSRDHAFVPSFMEDWVFYQFNCTSSCLH</sequence>
<name>A0A8S1DFA1_9INSE</name>
<dbReference type="FunFam" id="3.40.50.150:FF:000197">
    <property type="entry name" value="spermine synthase isoform X2"/>
    <property type="match status" value="1"/>
</dbReference>
<organism evidence="5 6">
    <name type="scientific">Cloeon dipterum</name>
    <dbReference type="NCBI Taxonomy" id="197152"/>
    <lineage>
        <taxon>Eukaryota</taxon>
        <taxon>Metazoa</taxon>
        <taxon>Ecdysozoa</taxon>
        <taxon>Arthropoda</taxon>
        <taxon>Hexapoda</taxon>
        <taxon>Insecta</taxon>
        <taxon>Pterygota</taxon>
        <taxon>Palaeoptera</taxon>
        <taxon>Ephemeroptera</taxon>
        <taxon>Pisciforma</taxon>
        <taxon>Baetidae</taxon>
        <taxon>Cloeon</taxon>
    </lineage>
</organism>
<feature type="domain" description="PABS" evidence="4">
    <location>
        <begin position="126"/>
        <end position="366"/>
    </location>
</feature>
<dbReference type="PANTHER" id="PTHR46315">
    <property type="entry name" value="SPERMINE SYNTHASE"/>
    <property type="match status" value="1"/>
</dbReference>
<keyword evidence="2 3" id="KW-0808">Transferase</keyword>
<gene>
    <name evidence="5" type="ORF">CLODIP_2_CD05619</name>
</gene>
<dbReference type="InterPro" id="IPR029063">
    <property type="entry name" value="SAM-dependent_MTases_sf"/>
</dbReference>
<dbReference type="SUPFAM" id="SSF53335">
    <property type="entry name" value="S-adenosyl-L-methionine-dependent methyltransferases"/>
    <property type="match status" value="1"/>
</dbReference>
<dbReference type="Proteomes" id="UP000494165">
    <property type="component" value="Unassembled WGS sequence"/>
</dbReference>
<dbReference type="InterPro" id="IPR030374">
    <property type="entry name" value="PABS"/>
</dbReference>
<dbReference type="CDD" id="cd02440">
    <property type="entry name" value="AdoMet_MTases"/>
    <property type="match status" value="1"/>
</dbReference>
<dbReference type="EMBL" id="CADEPI010000227">
    <property type="protein sequence ID" value="CAB3381202.1"/>
    <property type="molecule type" value="Genomic_DNA"/>
</dbReference>
<dbReference type="OrthoDB" id="5953636at2759"/>
<dbReference type="InterPro" id="IPR035246">
    <property type="entry name" value="Spermidine_synt_N"/>
</dbReference>
<dbReference type="Pfam" id="PF17284">
    <property type="entry name" value="Spermine_synt_N"/>
    <property type="match status" value="1"/>
</dbReference>
<dbReference type="GO" id="GO:0006597">
    <property type="term" value="P:spermine biosynthetic process"/>
    <property type="evidence" value="ECO:0007669"/>
    <property type="project" value="InterPro"/>
</dbReference>
<dbReference type="InterPro" id="IPR037163">
    <property type="entry name" value="Spermidine_synt_N_sf"/>
</dbReference>
<dbReference type="Gene3D" id="3.40.50.150">
    <property type="entry name" value="Vaccinia Virus protein VP39"/>
    <property type="match status" value="1"/>
</dbReference>
<dbReference type="PROSITE" id="PS51006">
    <property type="entry name" value="PABS_2"/>
    <property type="match status" value="1"/>
</dbReference>
<evidence type="ECO:0000313" key="5">
    <source>
        <dbReference type="EMBL" id="CAB3381202.1"/>
    </source>
</evidence>
<evidence type="ECO:0000256" key="1">
    <source>
        <dbReference type="ARBA" id="ARBA00007867"/>
    </source>
</evidence>